<feature type="compositionally biased region" description="Basic residues" evidence="1">
    <location>
        <begin position="193"/>
        <end position="204"/>
    </location>
</feature>
<dbReference type="GeneID" id="36323255"/>
<feature type="compositionally biased region" description="Low complexity" evidence="1">
    <location>
        <begin position="87"/>
        <end position="97"/>
    </location>
</feature>
<feature type="region of interest" description="Disordered" evidence="1">
    <location>
        <begin position="781"/>
        <end position="811"/>
    </location>
</feature>
<proteinExistence type="predicted"/>
<sequence length="865" mass="95797">MFEPVRGGTRGGQAEFKWSDVSQDKDRENYLGHSINAPTGRWQKNKDIHWYNRDLPQTQAERDEEIRKVKEAEAEALAAALGFATATKPGAPSAASGPGTGSNAIGVAPKPEAAPPAPDAEKEERRRRKEERRREKEEKRARKEKRRAERHRSHSDDDAEDNMRHTHRHRSRSRSPRGVDRSHGRPERDRSPHAHNRSRTPPARRHADEHTHGYGERAREQERERDRRRWEDNARRERPGTRVGESLRRSFRPRITVKPVVGVGPHPERMGPQRDLQPVGDVSFSLLARLVPRILDFAQYINCMVRGVANVHPITSLSLHEETPFWRQTRLFPRMSIVPLLFNEDYANPQPFHAAGLLLFRIHPPLQTVIPLVHSGAFLSRNTLIWTLSLLRVRQNFGESVPGEHRGAASTGRCDKPTGFMSVRGAPAAAGGVHMKFAAAPATRCAPRANPRDDVGMALQIAHETLQGRRKRGCGGRDETGMKRARAPLAGRNPGLDPVSKVFGRAAAAGSTGARTRCGGPLPNGLVNNVPACWSRHAVGRDSRAAGGPGPGRWGTTGVQSGTSPIRRGRVAGDAQWADGQIGAWIWRHGGQGSERRLPYAASGRLRGVRPAECGLPFFLEDKTGELTGSEFLDVHDRARFAYRCTLRDTHHTAYMVYEVSPAARSTPVACLNFGGGNALGTVKIGQGEDISMSKYLSKVGTFGSTTRKFTASDGQEYQWTRDTDDGSDAEWTCLNAKGYHVASYSLKLNGEQYETSSGCMLTVEESYESLIGALRIYAHQPPPAPPTRPDSPAGPRPILRSGKAVHGRRSALPQCIQSRPIDRALPDLDRRFRYALMRRPAFCVLRRKGIIIIRRKHTGSAPSA</sequence>
<keyword evidence="4" id="KW-1185">Reference proteome</keyword>
<dbReference type="EMBL" id="KZ110592">
    <property type="protein sequence ID" value="OSX65828.1"/>
    <property type="molecule type" value="Genomic_DNA"/>
</dbReference>
<feature type="domain" description="Multiple myeloma tumor-associated protein 2-like N-terminal" evidence="2">
    <location>
        <begin position="8"/>
        <end position="82"/>
    </location>
</feature>
<evidence type="ECO:0000259" key="2">
    <source>
        <dbReference type="Pfam" id="PF10159"/>
    </source>
</evidence>
<gene>
    <name evidence="3" type="ORF">POSPLADRAFT_1043416</name>
</gene>
<feature type="region of interest" description="Disordered" evidence="1">
    <location>
        <begin position="1"/>
        <end position="41"/>
    </location>
</feature>
<dbReference type="RefSeq" id="XP_024342622.1">
    <property type="nucleotide sequence ID" value="XM_024478305.1"/>
</dbReference>
<organism evidence="3 4">
    <name type="scientific">Postia placenta MAD-698-R-SB12</name>
    <dbReference type="NCBI Taxonomy" id="670580"/>
    <lineage>
        <taxon>Eukaryota</taxon>
        <taxon>Fungi</taxon>
        <taxon>Dikarya</taxon>
        <taxon>Basidiomycota</taxon>
        <taxon>Agaricomycotina</taxon>
        <taxon>Agaricomycetes</taxon>
        <taxon>Polyporales</taxon>
        <taxon>Adustoporiaceae</taxon>
        <taxon>Rhodonia</taxon>
    </lineage>
</organism>
<dbReference type="AlphaFoldDB" id="A0A1X6NB06"/>
<dbReference type="PANTHER" id="PTHR14580:SF0">
    <property type="entry name" value="MULTIPLE MYELOMA TUMOR-ASSOCIATED PROTEIN 2"/>
    <property type="match status" value="1"/>
</dbReference>
<reference evidence="3 4" key="1">
    <citation type="submission" date="2017-04" db="EMBL/GenBank/DDBJ databases">
        <title>Genome Sequence of the Model Brown-Rot Fungus Postia placenta SB12.</title>
        <authorList>
            <consortium name="DOE Joint Genome Institute"/>
            <person name="Gaskell J."/>
            <person name="Kersten P."/>
            <person name="Larrondo L.F."/>
            <person name="Canessa P."/>
            <person name="Martinez D."/>
            <person name="Hibbett D."/>
            <person name="Schmoll M."/>
            <person name="Kubicek C.P."/>
            <person name="Martinez A.T."/>
            <person name="Yadav J."/>
            <person name="Master E."/>
            <person name="Magnuson J.K."/>
            <person name="James T."/>
            <person name="Yaver D."/>
            <person name="Berka R."/>
            <person name="Labutti K."/>
            <person name="Lipzen A."/>
            <person name="Aerts A."/>
            <person name="Barry K."/>
            <person name="Henrissat B."/>
            <person name="Blanchette R."/>
            <person name="Grigoriev I."/>
            <person name="Cullen D."/>
        </authorList>
    </citation>
    <scope>NUCLEOTIDE SEQUENCE [LARGE SCALE GENOMIC DNA]</scope>
    <source>
        <strain evidence="3 4">MAD-698-R-SB12</strain>
    </source>
</reference>
<evidence type="ECO:0000313" key="4">
    <source>
        <dbReference type="Proteomes" id="UP000194127"/>
    </source>
</evidence>
<feature type="compositionally biased region" description="Basic and acidic residues" evidence="1">
    <location>
        <begin position="132"/>
        <end position="141"/>
    </location>
</feature>
<feature type="region of interest" description="Disordered" evidence="1">
    <location>
        <begin position="541"/>
        <end position="565"/>
    </location>
</feature>
<name>A0A1X6NB06_9APHY</name>
<dbReference type="OrthoDB" id="3242031at2759"/>
<feature type="region of interest" description="Disordered" evidence="1">
    <location>
        <begin position="87"/>
        <end position="248"/>
    </location>
</feature>
<dbReference type="InterPro" id="IPR019315">
    <property type="entry name" value="MMTA2_N"/>
</dbReference>
<dbReference type="Proteomes" id="UP000194127">
    <property type="component" value="Unassembled WGS sequence"/>
</dbReference>
<feature type="compositionally biased region" description="Pro residues" evidence="1">
    <location>
        <begin position="781"/>
        <end position="796"/>
    </location>
</feature>
<evidence type="ECO:0000256" key="1">
    <source>
        <dbReference type="SAM" id="MobiDB-lite"/>
    </source>
</evidence>
<protein>
    <recommendedName>
        <fullName evidence="2">Multiple myeloma tumor-associated protein 2-like N-terminal domain-containing protein</fullName>
    </recommendedName>
</protein>
<feature type="compositionally biased region" description="Basic residues" evidence="1">
    <location>
        <begin position="142"/>
        <end position="153"/>
    </location>
</feature>
<feature type="compositionally biased region" description="Basic and acidic residues" evidence="1">
    <location>
        <begin position="177"/>
        <end position="192"/>
    </location>
</feature>
<dbReference type="InterPro" id="IPR039207">
    <property type="entry name" value="MMTAG2-like"/>
</dbReference>
<feature type="compositionally biased region" description="Basic residues" evidence="1">
    <location>
        <begin position="165"/>
        <end position="175"/>
    </location>
</feature>
<dbReference type="PANTHER" id="PTHR14580">
    <property type="entry name" value="MULTIPLE MYELOMA TUMOR-ASSOCIATED PROTEIN 2 FAMILY MEMBER"/>
    <property type="match status" value="1"/>
</dbReference>
<feature type="compositionally biased region" description="Basic and acidic residues" evidence="1">
    <location>
        <begin position="205"/>
        <end position="248"/>
    </location>
</feature>
<evidence type="ECO:0000313" key="3">
    <source>
        <dbReference type="EMBL" id="OSX65828.1"/>
    </source>
</evidence>
<dbReference type="Pfam" id="PF10159">
    <property type="entry name" value="MMtag"/>
    <property type="match status" value="1"/>
</dbReference>
<accession>A0A1X6NB06</accession>